<evidence type="ECO:0000313" key="1">
    <source>
        <dbReference type="EMBL" id="PNY00637.1"/>
    </source>
</evidence>
<dbReference type="AlphaFoldDB" id="A0A2K3NC79"/>
<sequence length="65" mass="6943">TAISLGYPPKPFPMTGVQKKILGEGGPSSPEFGGSSGIKWFQSPPKCNCVDRTVVLPTKFSTNHH</sequence>
<comment type="caution">
    <text evidence="1">The sequence shown here is derived from an EMBL/GenBank/DDBJ whole genome shotgun (WGS) entry which is preliminary data.</text>
</comment>
<proteinExistence type="predicted"/>
<accession>A0A2K3NC79</accession>
<protein>
    <submittedName>
        <fullName evidence="1">Uncharacterized protein</fullName>
    </submittedName>
</protein>
<name>A0A2K3NC79_TRIPR</name>
<feature type="non-terminal residue" evidence="1">
    <location>
        <position position="1"/>
    </location>
</feature>
<dbReference type="EMBL" id="ASHM01019152">
    <property type="protein sequence ID" value="PNY00637.1"/>
    <property type="molecule type" value="Genomic_DNA"/>
</dbReference>
<reference evidence="1 2" key="1">
    <citation type="journal article" date="2014" name="Am. J. Bot.">
        <title>Genome assembly and annotation for red clover (Trifolium pratense; Fabaceae).</title>
        <authorList>
            <person name="Istvanek J."/>
            <person name="Jaros M."/>
            <person name="Krenek A."/>
            <person name="Repkova J."/>
        </authorList>
    </citation>
    <scope>NUCLEOTIDE SEQUENCE [LARGE SCALE GENOMIC DNA]</scope>
    <source>
        <strain evidence="2">cv. Tatra</strain>
        <tissue evidence="1">Young leaves</tissue>
    </source>
</reference>
<dbReference type="Proteomes" id="UP000236291">
    <property type="component" value="Unassembled WGS sequence"/>
</dbReference>
<evidence type="ECO:0000313" key="2">
    <source>
        <dbReference type="Proteomes" id="UP000236291"/>
    </source>
</evidence>
<gene>
    <name evidence="1" type="ORF">L195_g023922</name>
</gene>
<organism evidence="1 2">
    <name type="scientific">Trifolium pratense</name>
    <name type="common">Red clover</name>
    <dbReference type="NCBI Taxonomy" id="57577"/>
    <lineage>
        <taxon>Eukaryota</taxon>
        <taxon>Viridiplantae</taxon>
        <taxon>Streptophyta</taxon>
        <taxon>Embryophyta</taxon>
        <taxon>Tracheophyta</taxon>
        <taxon>Spermatophyta</taxon>
        <taxon>Magnoliopsida</taxon>
        <taxon>eudicotyledons</taxon>
        <taxon>Gunneridae</taxon>
        <taxon>Pentapetalae</taxon>
        <taxon>rosids</taxon>
        <taxon>fabids</taxon>
        <taxon>Fabales</taxon>
        <taxon>Fabaceae</taxon>
        <taxon>Papilionoideae</taxon>
        <taxon>50 kb inversion clade</taxon>
        <taxon>NPAAA clade</taxon>
        <taxon>Hologalegina</taxon>
        <taxon>IRL clade</taxon>
        <taxon>Trifolieae</taxon>
        <taxon>Trifolium</taxon>
    </lineage>
</organism>
<reference evidence="1 2" key="2">
    <citation type="journal article" date="2017" name="Front. Plant Sci.">
        <title>Gene Classification and Mining of Molecular Markers Useful in Red Clover (Trifolium pratense) Breeding.</title>
        <authorList>
            <person name="Istvanek J."/>
            <person name="Dluhosova J."/>
            <person name="Dluhos P."/>
            <person name="Patkova L."/>
            <person name="Nedelnik J."/>
            <person name="Repkova J."/>
        </authorList>
    </citation>
    <scope>NUCLEOTIDE SEQUENCE [LARGE SCALE GENOMIC DNA]</scope>
    <source>
        <strain evidence="2">cv. Tatra</strain>
        <tissue evidence="1">Young leaves</tissue>
    </source>
</reference>